<dbReference type="FunFam" id="2.160.20.10:FF:000001">
    <property type="entry name" value="Pectinesterase"/>
    <property type="match status" value="1"/>
</dbReference>
<protein>
    <recommendedName>
        <fullName evidence="5 14">Pectinesterase</fullName>
        <ecNumber evidence="5 14">3.1.1.11</ecNumber>
    </recommendedName>
</protein>
<evidence type="ECO:0000256" key="8">
    <source>
        <dbReference type="ARBA" id="ARBA00023085"/>
    </source>
</evidence>
<gene>
    <name evidence="16" type="ORF">FSB_LOCUS20421</name>
</gene>
<feature type="domain" description="Pectinesterase inhibitor" evidence="15">
    <location>
        <begin position="41"/>
        <end position="194"/>
    </location>
</feature>
<dbReference type="EC" id="3.1.1.11" evidence="5 14"/>
<comment type="pathway">
    <text evidence="2 14">Glycan metabolism; pectin degradation; 2-dehydro-3-deoxy-D-gluconate from pectin: step 1/5.</text>
</comment>
<evidence type="ECO:0000256" key="4">
    <source>
        <dbReference type="ARBA" id="ARBA00007786"/>
    </source>
</evidence>
<keyword evidence="8 14" id="KW-0063">Aspartyl esterase</keyword>
<keyword evidence="14" id="KW-0732">Signal</keyword>
<dbReference type="Gene3D" id="2.160.20.10">
    <property type="entry name" value="Single-stranded right-handed beta-helix, Pectin lyase-like"/>
    <property type="match status" value="1"/>
</dbReference>
<dbReference type="GO" id="GO:0045490">
    <property type="term" value="P:pectin catabolic process"/>
    <property type="evidence" value="ECO:0007669"/>
    <property type="project" value="UniProtKB-UniRule"/>
</dbReference>
<keyword evidence="10" id="KW-0325">Glycoprotein</keyword>
<dbReference type="GO" id="GO:0042545">
    <property type="term" value="P:cell wall modification"/>
    <property type="evidence" value="ECO:0007669"/>
    <property type="project" value="UniProtKB-UniRule"/>
</dbReference>
<keyword evidence="9" id="KW-1015">Disulfide bond</keyword>
<dbReference type="Pfam" id="PF04043">
    <property type="entry name" value="PMEI"/>
    <property type="match status" value="1"/>
</dbReference>
<evidence type="ECO:0000256" key="14">
    <source>
        <dbReference type="RuleBase" id="RU000589"/>
    </source>
</evidence>
<dbReference type="InterPro" id="IPR033131">
    <property type="entry name" value="Pectinesterase_Asp_AS"/>
</dbReference>
<comment type="catalytic activity">
    <reaction evidence="11 14">
        <text>[(1-&gt;4)-alpha-D-galacturonosyl methyl ester](n) + n H2O = [(1-&gt;4)-alpha-D-galacturonosyl](n) + n methanol + n H(+)</text>
        <dbReference type="Rhea" id="RHEA:22380"/>
        <dbReference type="Rhea" id="RHEA-COMP:14570"/>
        <dbReference type="Rhea" id="RHEA-COMP:14573"/>
        <dbReference type="ChEBI" id="CHEBI:15377"/>
        <dbReference type="ChEBI" id="CHEBI:15378"/>
        <dbReference type="ChEBI" id="CHEBI:17790"/>
        <dbReference type="ChEBI" id="CHEBI:140522"/>
        <dbReference type="ChEBI" id="CHEBI:140523"/>
        <dbReference type="EC" id="3.1.1.11"/>
    </reaction>
</comment>
<dbReference type="UniPathway" id="UPA00545">
    <property type="reaction ID" value="UER00823"/>
</dbReference>
<evidence type="ECO:0000256" key="7">
    <source>
        <dbReference type="ARBA" id="ARBA00022801"/>
    </source>
</evidence>
<proteinExistence type="inferred from homology"/>
<dbReference type="Pfam" id="PF01095">
    <property type="entry name" value="Pectinesterase"/>
    <property type="match status" value="1"/>
</dbReference>
<dbReference type="SMART" id="SM00856">
    <property type="entry name" value="PMEI"/>
    <property type="match status" value="1"/>
</dbReference>
<evidence type="ECO:0000256" key="9">
    <source>
        <dbReference type="ARBA" id="ARBA00023157"/>
    </source>
</evidence>
<dbReference type="InterPro" id="IPR035513">
    <property type="entry name" value="Invertase/methylesterase_inhib"/>
</dbReference>
<dbReference type="EMBL" id="OIVN01001315">
    <property type="protein sequence ID" value="SPC92539.1"/>
    <property type="molecule type" value="Genomic_DNA"/>
</dbReference>
<evidence type="ECO:0000256" key="11">
    <source>
        <dbReference type="ARBA" id="ARBA00047928"/>
    </source>
</evidence>
<dbReference type="GO" id="GO:0030599">
    <property type="term" value="F:pectinesterase activity"/>
    <property type="evidence" value="ECO:0007669"/>
    <property type="project" value="UniProtKB-UniRule"/>
</dbReference>
<evidence type="ECO:0000256" key="3">
    <source>
        <dbReference type="ARBA" id="ARBA00006027"/>
    </source>
</evidence>
<evidence type="ECO:0000256" key="1">
    <source>
        <dbReference type="ARBA" id="ARBA00004191"/>
    </source>
</evidence>
<evidence type="ECO:0000256" key="5">
    <source>
        <dbReference type="ARBA" id="ARBA00013229"/>
    </source>
</evidence>
<dbReference type="AlphaFoldDB" id="A0A2N9FZU1"/>
<evidence type="ECO:0000256" key="2">
    <source>
        <dbReference type="ARBA" id="ARBA00005184"/>
    </source>
</evidence>
<dbReference type="InterPro" id="IPR006501">
    <property type="entry name" value="Pectinesterase_inhib_dom"/>
</dbReference>
<keyword evidence="7 14" id="KW-0378">Hydrolase</keyword>
<comment type="subcellular location">
    <subcellularLocation>
        <location evidence="1">Secreted</location>
        <location evidence="1">Cell wall</location>
    </subcellularLocation>
</comment>
<organism evidence="16">
    <name type="scientific">Fagus sylvatica</name>
    <name type="common">Beechnut</name>
    <dbReference type="NCBI Taxonomy" id="28930"/>
    <lineage>
        <taxon>Eukaryota</taxon>
        <taxon>Viridiplantae</taxon>
        <taxon>Streptophyta</taxon>
        <taxon>Embryophyta</taxon>
        <taxon>Tracheophyta</taxon>
        <taxon>Spermatophyta</taxon>
        <taxon>Magnoliopsida</taxon>
        <taxon>eudicotyledons</taxon>
        <taxon>Gunneridae</taxon>
        <taxon>Pentapetalae</taxon>
        <taxon>rosids</taxon>
        <taxon>fabids</taxon>
        <taxon>Fagales</taxon>
        <taxon>Fagaceae</taxon>
        <taxon>Fagus</taxon>
    </lineage>
</organism>
<dbReference type="SUPFAM" id="SSF51126">
    <property type="entry name" value="Pectin lyase-like"/>
    <property type="match status" value="1"/>
</dbReference>
<dbReference type="FunFam" id="1.20.140.40:FF:000001">
    <property type="entry name" value="Pectinesterase"/>
    <property type="match status" value="1"/>
</dbReference>
<dbReference type="InterPro" id="IPR011050">
    <property type="entry name" value="Pectin_lyase_fold/virulence"/>
</dbReference>
<feature type="active site" evidence="13">
    <location>
        <position position="396"/>
    </location>
</feature>
<dbReference type="NCBIfam" id="TIGR01614">
    <property type="entry name" value="PME_inhib"/>
    <property type="match status" value="1"/>
</dbReference>
<dbReference type="Gene3D" id="1.20.140.40">
    <property type="entry name" value="Invertase/pectin methylesterase inhibitor family protein"/>
    <property type="match status" value="1"/>
</dbReference>
<evidence type="ECO:0000256" key="12">
    <source>
        <dbReference type="ARBA" id="ARBA00057335"/>
    </source>
</evidence>
<dbReference type="CDD" id="cd15798">
    <property type="entry name" value="PMEI-like_3"/>
    <property type="match status" value="1"/>
</dbReference>
<dbReference type="PROSITE" id="PS00503">
    <property type="entry name" value="PECTINESTERASE_2"/>
    <property type="match status" value="1"/>
</dbReference>
<feature type="chain" id="PRO_5014487736" description="Pectinesterase" evidence="14">
    <location>
        <begin position="22"/>
        <end position="559"/>
    </location>
</feature>
<evidence type="ECO:0000256" key="10">
    <source>
        <dbReference type="ARBA" id="ARBA00023180"/>
    </source>
</evidence>
<feature type="signal peptide" evidence="14">
    <location>
        <begin position="1"/>
        <end position="21"/>
    </location>
</feature>
<evidence type="ECO:0000256" key="6">
    <source>
        <dbReference type="ARBA" id="ARBA00022512"/>
    </source>
</evidence>
<sequence>MVGKAAISAISLILVVGVALAVVAVVHHKNETKSVGENLSPSIKAMTSICGKTDNQQICQKSLSSVVEKGSVDPKEYIKAAIQSTINEVAKSLNFSDSLVKNVSGTPKVKMEVEDCKDLLQFAVDELQASFSMVGDSDLRNMNDRDADIKNWLSAVISYQQSCLDGLQDAPEYQSLMGKNLQDASLLTSNALAIFSDLSDILKDFGLELNIKPSGGRRLLGEDGYPTWFSASDRKLLALDNKGIRPNAVVAKDGSGQFKSIAAALAAYPKNLRGRYVIYVKAGIYNEYITVTKDQRNVFIYGDGPRKTIVTGDKSNSGGFSTFKTASFSAIGDGFMAKSMGFRNTAGPEGHQAVALRVQSDMAVFHNCRMDGYQDTLYVQAHRQFYRNCVISGTVDFIFGDSATVIQNSLIIVRKPMDGQLNTVTAQGRKDKREITALVIHNCRIVPEQKLFPLRFKIQTYLGRPWKEYARTVIMESTLADFINPAGYSPWAGNFALGTCSYLEYANRGPGANTIRRVRWKGVRLINRNEALQYTPNYFLQAHYWLKATGVPYLPGLRH</sequence>
<dbReference type="SUPFAM" id="SSF101148">
    <property type="entry name" value="Plant invertase/pectin methylesterase inhibitor"/>
    <property type="match status" value="1"/>
</dbReference>
<keyword evidence="6" id="KW-0964">Secreted</keyword>
<evidence type="ECO:0000256" key="13">
    <source>
        <dbReference type="PROSITE-ProRule" id="PRU10040"/>
    </source>
</evidence>
<accession>A0A2N9FZU1</accession>
<evidence type="ECO:0000259" key="15">
    <source>
        <dbReference type="SMART" id="SM00856"/>
    </source>
</evidence>
<comment type="similarity">
    <text evidence="3">In the N-terminal section; belongs to the PMEI family.</text>
</comment>
<name>A0A2N9FZU1_FAGSY</name>
<dbReference type="PANTHER" id="PTHR31707">
    <property type="entry name" value="PECTINESTERASE"/>
    <property type="match status" value="1"/>
</dbReference>
<dbReference type="InterPro" id="IPR000070">
    <property type="entry name" value="Pectinesterase_cat"/>
</dbReference>
<evidence type="ECO:0000313" key="16">
    <source>
        <dbReference type="EMBL" id="SPC92539.1"/>
    </source>
</evidence>
<comment type="similarity">
    <text evidence="4">In the C-terminal section; belongs to the pectinesterase family.</text>
</comment>
<dbReference type="GO" id="GO:0004857">
    <property type="term" value="F:enzyme inhibitor activity"/>
    <property type="evidence" value="ECO:0007669"/>
    <property type="project" value="InterPro"/>
</dbReference>
<keyword evidence="6" id="KW-0134">Cell wall</keyword>
<reference evidence="16" key="1">
    <citation type="submission" date="2018-02" db="EMBL/GenBank/DDBJ databases">
        <authorList>
            <person name="Cohen D.B."/>
            <person name="Kent A.D."/>
        </authorList>
    </citation>
    <scope>NUCLEOTIDE SEQUENCE</scope>
</reference>
<dbReference type="InterPro" id="IPR012334">
    <property type="entry name" value="Pectin_lyas_fold"/>
</dbReference>
<comment type="function">
    <text evidence="12">Acts in the modification of cell walls via demethylesterification of cell wall pectin.</text>
</comment>